<organism evidence="2 3">
    <name type="scientific">Haloterrigena alkaliphila</name>
    <dbReference type="NCBI Taxonomy" id="2816475"/>
    <lineage>
        <taxon>Archaea</taxon>
        <taxon>Methanobacteriati</taxon>
        <taxon>Methanobacteriota</taxon>
        <taxon>Stenosarchaea group</taxon>
        <taxon>Halobacteria</taxon>
        <taxon>Halobacteriales</taxon>
        <taxon>Natrialbaceae</taxon>
        <taxon>Haloterrigena</taxon>
    </lineage>
</organism>
<evidence type="ECO:0000313" key="3">
    <source>
        <dbReference type="Proteomes" id="UP000663203"/>
    </source>
</evidence>
<protein>
    <recommendedName>
        <fullName evidence="4">Cox cluster protein</fullName>
    </recommendedName>
</protein>
<dbReference type="InterPro" id="IPR055942">
    <property type="entry name" value="DUF7520"/>
</dbReference>
<sequence length="88" mass="8990">MTGDRRLGGRRVVGGLVLALSAATAAFGAVLGYALPAWSGLETITVLERSIPATPITFALYGGVAVALVLGAFLLVVTVLSRFDDDAV</sequence>
<keyword evidence="3" id="KW-1185">Reference proteome</keyword>
<keyword evidence="1" id="KW-0472">Membrane</keyword>
<dbReference type="Pfam" id="PF24364">
    <property type="entry name" value="DUF7520"/>
    <property type="match status" value="1"/>
</dbReference>
<dbReference type="EMBL" id="CP071462">
    <property type="protein sequence ID" value="QSW98325.1"/>
    <property type="molecule type" value="Genomic_DNA"/>
</dbReference>
<evidence type="ECO:0000256" key="1">
    <source>
        <dbReference type="SAM" id="Phobius"/>
    </source>
</evidence>
<dbReference type="RefSeq" id="WP_207287935.1">
    <property type="nucleotide sequence ID" value="NZ_CP071462.1"/>
</dbReference>
<feature type="transmembrane region" description="Helical" evidence="1">
    <location>
        <begin position="58"/>
        <end position="80"/>
    </location>
</feature>
<dbReference type="AlphaFoldDB" id="A0A8A2VDJ9"/>
<dbReference type="GeneID" id="63188254"/>
<keyword evidence="1" id="KW-0812">Transmembrane</keyword>
<reference evidence="2 3" key="1">
    <citation type="submission" date="2021-03" db="EMBL/GenBank/DDBJ databases">
        <title>Haloterrigena longa sp. nov. and Haloterrigena limicola sp. nov., extremely halophilic archaea isolated from a salt lake.</title>
        <authorList>
            <person name="Henglin C."/>
        </authorList>
    </citation>
    <scope>NUCLEOTIDE SEQUENCE [LARGE SCALE GENOMIC DNA]</scope>
    <source>
        <strain evidence="2 3">KZCA68</strain>
    </source>
</reference>
<proteinExistence type="predicted"/>
<evidence type="ECO:0008006" key="4">
    <source>
        <dbReference type="Google" id="ProtNLM"/>
    </source>
</evidence>
<gene>
    <name evidence="2" type="ORF">J0X25_13075</name>
</gene>
<dbReference type="Proteomes" id="UP000663203">
    <property type="component" value="Chromosome"/>
</dbReference>
<dbReference type="KEGG" id="hakz:J0X25_13075"/>
<evidence type="ECO:0000313" key="2">
    <source>
        <dbReference type="EMBL" id="QSW98325.1"/>
    </source>
</evidence>
<feature type="transmembrane region" description="Helical" evidence="1">
    <location>
        <begin position="12"/>
        <end position="38"/>
    </location>
</feature>
<keyword evidence="1" id="KW-1133">Transmembrane helix</keyword>
<accession>A0A8A2VDJ9</accession>
<name>A0A8A2VDJ9_9EURY</name>